<name>A0AAD7XF76_9APHY</name>
<evidence type="ECO:0000313" key="3">
    <source>
        <dbReference type="Proteomes" id="UP001215151"/>
    </source>
</evidence>
<comment type="caution">
    <text evidence="2">The sequence shown here is derived from an EMBL/GenBank/DDBJ whole genome shotgun (WGS) entry which is preliminary data.</text>
</comment>
<feature type="region of interest" description="Disordered" evidence="1">
    <location>
        <begin position="28"/>
        <end position="85"/>
    </location>
</feature>
<feature type="compositionally biased region" description="Gly residues" evidence="1">
    <location>
        <begin position="39"/>
        <end position="51"/>
    </location>
</feature>
<proteinExistence type="predicted"/>
<gene>
    <name evidence="2" type="ORF">ONZ51_g1061</name>
</gene>
<dbReference type="Proteomes" id="UP001215151">
    <property type="component" value="Unassembled WGS sequence"/>
</dbReference>
<keyword evidence="3" id="KW-1185">Reference proteome</keyword>
<reference evidence="2" key="1">
    <citation type="submission" date="2022-11" db="EMBL/GenBank/DDBJ databases">
        <title>Genome Sequence of Cubamyces cubensis.</title>
        <authorList>
            <person name="Buettner E."/>
        </authorList>
    </citation>
    <scope>NUCLEOTIDE SEQUENCE</scope>
    <source>
        <strain evidence="2">MPL-01</strain>
    </source>
</reference>
<accession>A0AAD7XF76</accession>
<dbReference type="AlphaFoldDB" id="A0AAD7XF76"/>
<protein>
    <submittedName>
        <fullName evidence="2">Uncharacterized protein</fullName>
    </submittedName>
</protein>
<dbReference type="EMBL" id="JAPEVG010000014">
    <property type="protein sequence ID" value="KAJ8496515.1"/>
    <property type="molecule type" value="Genomic_DNA"/>
</dbReference>
<organism evidence="2 3">
    <name type="scientific">Trametes cubensis</name>
    <dbReference type="NCBI Taxonomy" id="1111947"/>
    <lineage>
        <taxon>Eukaryota</taxon>
        <taxon>Fungi</taxon>
        <taxon>Dikarya</taxon>
        <taxon>Basidiomycota</taxon>
        <taxon>Agaricomycotina</taxon>
        <taxon>Agaricomycetes</taxon>
        <taxon>Polyporales</taxon>
        <taxon>Polyporaceae</taxon>
        <taxon>Trametes</taxon>
    </lineage>
</organism>
<sequence>MSPGMEASARLGNLMLAEFTSMASLPSTRTVANAPGTSAGSGGAGMNGTGGSKPRVTRKNVRPDDKPPRVPSPPPLPSLAQMAMAHANPDEYADYRSPTYSIYGLYEAERKSRLPSEAGF</sequence>
<evidence type="ECO:0000256" key="1">
    <source>
        <dbReference type="SAM" id="MobiDB-lite"/>
    </source>
</evidence>
<evidence type="ECO:0000313" key="2">
    <source>
        <dbReference type="EMBL" id="KAJ8496515.1"/>
    </source>
</evidence>